<comment type="caution">
    <text evidence="1">The sequence shown here is derived from an EMBL/GenBank/DDBJ whole genome shotgun (WGS) entry which is preliminary data.</text>
</comment>
<name>A0ABN9DUA4_9NEOB</name>
<gene>
    <name evidence="1" type="ORF">SPARVUS_LOCUS8399939</name>
</gene>
<keyword evidence="2" id="KW-1185">Reference proteome</keyword>
<evidence type="ECO:0000313" key="2">
    <source>
        <dbReference type="Proteomes" id="UP001162483"/>
    </source>
</evidence>
<reference evidence="1" key="1">
    <citation type="submission" date="2023-05" db="EMBL/GenBank/DDBJ databases">
        <authorList>
            <person name="Stuckert A."/>
        </authorList>
    </citation>
    <scope>NUCLEOTIDE SEQUENCE</scope>
</reference>
<sequence length="38" mass="4296">MSRNNGFIQCVCFLQMDPVMGTHQRDVPILCIPGIHHS</sequence>
<evidence type="ECO:0000313" key="1">
    <source>
        <dbReference type="EMBL" id="CAI9576221.1"/>
    </source>
</evidence>
<protein>
    <submittedName>
        <fullName evidence="1">Uncharacterized protein</fullName>
    </submittedName>
</protein>
<dbReference type="EMBL" id="CATNWA010014815">
    <property type="protein sequence ID" value="CAI9576221.1"/>
    <property type="molecule type" value="Genomic_DNA"/>
</dbReference>
<dbReference type="Proteomes" id="UP001162483">
    <property type="component" value="Unassembled WGS sequence"/>
</dbReference>
<feature type="non-terminal residue" evidence="1">
    <location>
        <position position="38"/>
    </location>
</feature>
<accession>A0ABN9DUA4</accession>
<organism evidence="1 2">
    <name type="scientific">Staurois parvus</name>
    <dbReference type="NCBI Taxonomy" id="386267"/>
    <lineage>
        <taxon>Eukaryota</taxon>
        <taxon>Metazoa</taxon>
        <taxon>Chordata</taxon>
        <taxon>Craniata</taxon>
        <taxon>Vertebrata</taxon>
        <taxon>Euteleostomi</taxon>
        <taxon>Amphibia</taxon>
        <taxon>Batrachia</taxon>
        <taxon>Anura</taxon>
        <taxon>Neobatrachia</taxon>
        <taxon>Ranoidea</taxon>
        <taxon>Ranidae</taxon>
        <taxon>Staurois</taxon>
    </lineage>
</organism>
<proteinExistence type="predicted"/>